<dbReference type="Proteomes" id="UP000193648">
    <property type="component" value="Unassembled WGS sequence"/>
</dbReference>
<evidence type="ECO:0000313" key="4">
    <source>
        <dbReference type="Proteomes" id="UP000193648"/>
    </source>
</evidence>
<dbReference type="STRING" id="64571.A0A1Y2H0H6"/>
<reference evidence="3 4" key="1">
    <citation type="submission" date="2016-07" db="EMBL/GenBank/DDBJ databases">
        <title>Pervasive Adenine N6-methylation of Active Genes in Fungi.</title>
        <authorList>
            <consortium name="DOE Joint Genome Institute"/>
            <person name="Mondo S.J."/>
            <person name="Dannebaum R.O."/>
            <person name="Kuo R.C."/>
            <person name="Labutti K."/>
            <person name="Haridas S."/>
            <person name="Kuo A."/>
            <person name="Salamov A."/>
            <person name="Ahrendt S.R."/>
            <person name="Lipzen A."/>
            <person name="Sullivan W."/>
            <person name="Andreopoulos W.B."/>
            <person name="Clum A."/>
            <person name="Lindquist E."/>
            <person name="Daum C."/>
            <person name="Ramamoorthy G.K."/>
            <person name="Gryganskyi A."/>
            <person name="Culley D."/>
            <person name="Magnuson J.K."/>
            <person name="James T.Y."/>
            <person name="O'Malley M.A."/>
            <person name="Stajich J.E."/>
            <person name="Spatafora J.W."/>
            <person name="Visel A."/>
            <person name="Grigoriev I.V."/>
        </authorList>
    </citation>
    <scope>NUCLEOTIDE SEQUENCE [LARGE SCALE GENOMIC DNA]</scope>
    <source>
        <strain evidence="3 4">NRRL 3116</strain>
    </source>
</reference>
<gene>
    <name evidence="3" type="ORF">BCR41DRAFT_346909</name>
</gene>
<organism evidence="3 4">
    <name type="scientific">Lobosporangium transversale</name>
    <dbReference type="NCBI Taxonomy" id="64571"/>
    <lineage>
        <taxon>Eukaryota</taxon>
        <taxon>Fungi</taxon>
        <taxon>Fungi incertae sedis</taxon>
        <taxon>Mucoromycota</taxon>
        <taxon>Mortierellomycotina</taxon>
        <taxon>Mortierellomycetes</taxon>
        <taxon>Mortierellales</taxon>
        <taxon>Mortierellaceae</taxon>
        <taxon>Lobosporangium</taxon>
    </lineage>
</organism>
<dbReference type="Gene3D" id="3.40.525.10">
    <property type="entry name" value="CRAL-TRIO lipid binding domain"/>
    <property type="match status" value="1"/>
</dbReference>
<dbReference type="GO" id="GO:0006892">
    <property type="term" value="P:post-Golgi vesicle-mediated transport"/>
    <property type="evidence" value="ECO:0007669"/>
    <property type="project" value="EnsemblFungi"/>
</dbReference>
<dbReference type="PROSITE" id="PS50191">
    <property type="entry name" value="CRAL_TRIO"/>
    <property type="match status" value="1"/>
</dbReference>
<feature type="region of interest" description="Disordered" evidence="1">
    <location>
        <begin position="264"/>
        <end position="288"/>
    </location>
</feature>
<dbReference type="Gene3D" id="1.10.8.20">
    <property type="entry name" value="N-terminal domain of phosphatidylinositol transfer protein sec14p"/>
    <property type="match status" value="1"/>
</dbReference>
<feature type="domain" description="CRAL-TRIO" evidence="2">
    <location>
        <begin position="89"/>
        <end position="262"/>
    </location>
</feature>
<dbReference type="CDD" id="cd00170">
    <property type="entry name" value="SEC14"/>
    <property type="match status" value="1"/>
</dbReference>
<evidence type="ECO:0000313" key="3">
    <source>
        <dbReference type="EMBL" id="ORZ27511.1"/>
    </source>
</evidence>
<dbReference type="SUPFAM" id="SSF52087">
    <property type="entry name" value="CRAL/TRIO domain"/>
    <property type="match status" value="1"/>
</dbReference>
<protein>
    <submittedName>
        <fullName evidence="3">CRAL-TRIO domain-containing protein</fullName>
    </submittedName>
</protein>
<dbReference type="InParanoid" id="A0A1Y2H0H6"/>
<dbReference type="InterPro" id="IPR011074">
    <property type="entry name" value="CRAL/TRIO_N_dom"/>
</dbReference>
<sequence>MSAPTTHEILPGRLGNLTPEQQATLEEFKKLIIAQGTFVPERHDDHLLLRFLRARKFNIEATNKMFTDCENWRKELGVDKLKETFVFEEEEVVRSCYPRYYHNVDKKGRPIYIEHIGVIDIKTLFKVTDEERMTKQHVLSYEKLITDRMPACSKRAGHHIEQCCTILDLKGVSLRQFANAFGFIKRTSAIAQNYYPEMMGKMYVINAPMMFTSVWGMVKPLLDEVTVKKIVILGSNYQSTLLEDIDAENLPKAIGGTCECAGEGGCQKGEPGPWKDPRYMNTPAEKTA</sequence>
<dbReference type="FunCoup" id="A0A1Y2H0H6">
    <property type="interactions" value="42"/>
</dbReference>
<accession>A0A1Y2H0H6</accession>
<dbReference type="InterPro" id="IPR051026">
    <property type="entry name" value="PI/PC_transfer"/>
</dbReference>
<dbReference type="PANTHER" id="PTHR45657">
    <property type="entry name" value="CRAL-TRIO DOMAIN-CONTAINING PROTEIN YKL091C-RELATED"/>
    <property type="match status" value="1"/>
</dbReference>
<dbReference type="SMART" id="SM00516">
    <property type="entry name" value="SEC14"/>
    <property type="match status" value="1"/>
</dbReference>
<dbReference type="GO" id="GO:0005634">
    <property type="term" value="C:nucleus"/>
    <property type="evidence" value="ECO:0007669"/>
    <property type="project" value="EnsemblFungi"/>
</dbReference>
<dbReference type="InterPro" id="IPR001251">
    <property type="entry name" value="CRAL-TRIO_dom"/>
</dbReference>
<evidence type="ECO:0000256" key="1">
    <source>
        <dbReference type="SAM" id="MobiDB-lite"/>
    </source>
</evidence>
<dbReference type="AlphaFoldDB" id="A0A1Y2H0H6"/>
<dbReference type="PRINTS" id="PR00180">
    <property type="entry name" value="CRETINALDHBP"/>
</dbReference>
<dbReference type="Pfam" id="PF00650">
    <property type="entry name" value="CRAL_TRIO"/>
    <property type="match status" value="1"/>
</dbReference>
<dbReference type="PANTHER" id="PTHR45657:SF1">
    <property type="entry name" value="CRAL-TRIO DOMAIN-CONTAINING PROTEIN YKL091C-RELATED"/>
    <property type="match status" value="1"/>
</dbReference>
<dbReference type="GO" id="GO:0120010">
    <property type="term" value="P:intermembrane phospholipid transfer"/>
    <property type="evidence" value="ECO:0007669"/>
    <property type="project" value="EnsemblFungi"/>
</dbReference>
<proteinExistence type="predicted"/>
<dbReference type="Pfam" id="PF03765">
    <property type="entry name" value="CRAL_TRIO_N"/>
    <property type="match status" value="1"/>
</dbReference>
<dbReference type="EMBL" id="MCFF01000004">
    <property type="protein sequence ID" value="ORZ27511.1"/>
    <property type="molecule type" value="Genomic_DNA"/>
</dbReference>
<dbReference type="SUPFAM" id="SSF46938">
    <property type="entry name" value="CRAL/TRIO N-terminal domain"/>
    <property type="match status" value="1"/>
</dbReference>
<dbReference type="RefSeq" id="XP_021885238.1">
    <property type="nucleotide sequence ID" value="XM_022022982.1"/>
</dbReference>
<dbReference type="GO" id="GO:0120019">
    <property type="term" value="F:phosphatidylcholine transfer activity"/>
    <property type="evidence" value="ECO:0007669"/>
    <property type="project" value="EnsemblFungi"/>
</dbReference>
<dbReference type="OrthoDB" id="1434354at2759"/>
<evidence type="ECO:0000259" key="2">
    <source>
        <dbReference type="PROSITE" id="PS50191"/>
    </source>
</evidence>
<dbReference type="GO" id="GO:0008526">
    <property type="term" value="F:phosphatidylinositol transfer activity"/>
    <property type="evidence" value="ECO:0007669"/>
    <property type="project" value="EnsemblFungi"/>
</dbReference>
<dbReference type="InterPro" id="IPR036273">
    <property type="entry name" value="CRAL/TRIO_N_dom_sf"/>
</dbReference>
<comment type="caution">
    <text evidence="3">The sequence shown here is derived from an EMBL/GenBank/DDBJ whole genome shotgun (WGS) entry which is preliminary data.</text>
</comment>
<name>A0A1Y2H0H6_9FUNG</name>
<keyword evidence="4" id="KW-1185">Reference proteome</keyword>
<dbReference type="GeneID" id="33564826"/>
<dbReference type="InterPro" id="IPR036865">
    <property type="entry name" value="CRAL-TRIO_dom_sf"/>
</dbReference>
<dbReference type="SMART" id="SM01100">
    <property type="entry name" value="CRAL_TRIO_N"/>
    <property type="match status" value="1"/>
</dbReference>
<dbReference type="GO" id="GO:0051286">
    <property type="term" value="C:cell tip"/>
    <property type="evidence" value="ECO:0007669"/>
    <property type="project" value="EnsemblFungi"/>
</dbReference>
<dbReference type="GO" id="GO:0032153">
    <property type="term" value="C:cell division site"/>
    <property type="evidence" value="ECO:0007669"/>
    <property type="project" value="EnsemblFungi"/>
</dbReference>